<name>A0A448WZ95_9PLAT</name>
<evidence type="ECO:0000313" key="3">
    <source>
        <dbReference type="Proteomes" id="UP000784294"/>
    </source>
</evidence>
<keyword evidence="3" id="KW-1185">Reference proteome</keyword>
<proteinExistence type="predicted"/>
<comment type="caution">
    <text evidence="2">The sequence shown here is derived from an EMBL/GenBank/DDBJ whole genome shotgun (WGS) entry which is preliminary data.</text>
</comment>
<reference evidence="2" key="1">
    <citation type="submission" date="2018-11" db="EMBL/GenBank/DDBJ databases">
        <authorList>
            <consortium name="Pathogen Informatics"/>
        </authorList>
    </citation>
    <scope>NUCLEOTIDE SEQUENCE</scope>
</reference>
<evidence type="ECO:0000313" key="2">
    <source>
        <dbReference type="EMBL" id="VEL23887.1"/>
    </source>
</evidence>
<accession>A0A448WZ95</accession>
<feature type="compositionally biased region" description="Basic and acidic residues" evidence="1">
    <location>
        <begin position="1"/>
        <end position="10"/>
    </location>
</feature>
<dbReference type="Proteomes" id="UP000784294">
    <property type="component" value="Unassembled WGS sequence"/>
</dbReference>
<dbReference type="EMBL" id="CAAALY010064589">
    <property type="protein sequence ID" value="VEL23887.1"/>
    <property type="molecule type" value="Genomic_DNA"/>
</dbReference>
<sequence length="195" mass="20538">MLQQAEEKAAKTAPLKQPLLTQRHELRRNASVGMDEQLILGIDIPESGNKVQTVNIAHLADCTSSAATTTTSTVTSAIVTPTTASNAEISTVDAVTNTVFDNLRTKATTISPPSTPATSVLGTNTVHRTEVIMAGCYSAAHRARLASAFPWGDESPSLPHDPTQLAVVPRNFAPVLFEGRSLPEGLAYSSGDTGE</sequence>
<organism evidence="2 3">
    <name type="scientific">Protopolystoma xenopodis</name>
    <dbReference type="NCBI Taxonomy" id="117903"/>
    <lineage>
        <taxon>Eukaryota</taxon>
        <taxon>Metazoa</taxon>
        <taxon>Spiralia</taxon>
        <taxon>Lophotrochozoa</taxon>
        <taxon>Platyhelminthes</taxon>
        <taxon>Monogenea</taxon>
        <taxon>Polyopisthocotylea</taxon>
        <taxon>Polystomatidea</taxon>
        <taxon>Polystomatidae</taxon>
        <taxon>Protopolystoma</taxon>
    </lineage>
</organism>
<protein>
    <submittedName>
        <fullName evidence="2">Uncharacterized protein</fullName>
    </submittedName>
</protein>
<feature type="region of interest" description="Disordered" evidence="1">
    <location>
        <begin position="1"/>
        <end position="22"/>
    </location>
</feature>
<gene>
    <name evidence="2" type="ORF">PXEA_LOCUS17327</name>
</gene>
<evidence type="ECO:0000256" key="1">
    <source>
        <dbReference type="SAM" id="MobiDB-lite"/>
    </source>
</evidence>
<dbReference type="AlphaFoldDB" id="A0A448WZ95"/>